<evidence type="ECO:0000256" key="1">
    <source>
        <dbReference type="SAM" id="MobiDB-lite"/>
    </source>
</evidence>
<sequence>MKLFASCLVFSSSAEIALSSDDLAKFKCRSSGSWQLPQSCGSSCTDSDKANIACQVNLSIDPSDENFLLFTSNGVPDHNACAAAPQSTVDPQNYSYKIPREPVKRAGNPEDFGTTNMAEIGFAINGVPFYNPYDAACCDAGLYELHALDLCYAHPNGQGGRYHYHVWSPCIAECTGESELVGIALDGFPIYGPGINPETGKVWSQSDMDFCGGKEVDGKYAYYVTVDFPYVLQCYRGETSSTFKDGQEFRATGTCAPNNEGCSPGAGGGPGGPGGPGDSGGPGGPRGLPGTRPNHHAHGRKRRDIHDQTESWFQELENLTNLGYTSSYSKEILRHVEKSRTVRSVETLSSAIDEVISAGDGRFTKEIYLKHLSYQCNSCNGPRDLYLNCTAGRHDTCTGERSLFTLQDEDTSVNNGDGGDAGDRENNEDGGNNGDTAETGGNGADGQKLKQKKNETMQLKICLLLVGIVQSRFYKKAQSEAAAKRGDEKASYCTAEICDNCRKHIILSFGQGPSETTESCKQIWIEPDCCFSLL</sequence>
<feature type="domain" description="YHYH" evidence="3">
    <location>
        <begin position="95"/>
        <end position="193"/>
    </location>
</feature>
<feature type="compositionally biased region" description="Gly residues" evidence="1">
    <location>
        <begin position="264"/>
        <end position="287"/>
    </location>
</feature>
<feature type="chain" id="PRO_5045036573" evidence="2">
    <location>
        <begin position="20"/>
        <end position="534"/>
    </location>
</feature>
<accession>A0ABN7T8I0</accession>
<evidence type="ECO:0000259" key="3">
    <source>
        <dbReference type="Pfam" id="PF14240"/>
    </source>
</evidence>
<proteinExistence type="predicted"/>
<organism evidence="4 5">
    <name type="scientific">Oikopleura dioica</name>
    <name type="common">Tunicate</name>
    <dbReference type="NCBI Taxonomy" id="34765"/>
    <lineage>
        <taxon>Eukaryota</taxon>
        <taxon>Metazoa</taxon>
        <taxon>Chordata</taxon>
        <taxon>Tunicata</taxon>
        <taxon>Appendicularia</taxon>
        <taxon>Copelata</taxon>
        <taxon>Oikopleuridae</taxon>
        <taxon>Oikopleura</taxon>
    </lineage>
</organism>
<feature type="signal peptide" evidence="2">
    <location>
        <begin position="1"/>
        <end position="19"/>
    </location>
</feature>
<dbReference type="Proteomes" id="UP001158576">
    <property type="component" value="Chromosome 2"/>
</dbReference>
<evidence type="ECO:0000256" key="2">
    <source>
        <dbReference type="SAM" id="SignalP"/>
    </source>
</evidence>
<dbReference type="PANTHER" id="PTHR30289">
    <property type="entry name" value="UNCHARACTERIZED PROTEIN YBCL-RELATED"/>
    <property type="match status" value="1"/>
</dbReference>
<name>A0ABN7T8I0_OIKDI</name>
<protein>
    <submittedName>
        <fullName evidence="4">Oidioi.mRNA.OKI2018_I69.chr2.g5957.t1.cds</fullName>
    </submittedName>
</protein>
<reference evidence="4 5" key="1">
    <citation type="submission" date="2021-04" db="EMBL/GenBank/DDBJ databases">
        <authorList>
            <person name="Bliznina A."/>
        </authorList>
    </citation>
    <scope>NUCLEOTIDE SEQUENCE [LARGE SCALE GENOMIC DNA]</scope>
</reference>
<evidence type="ECO:0000313" key="4">
    <source>
        <dbReference type="EMBL" id="CAG5111677.1"/>
    </source>
</evidence>
<feature type="compositionally biased region" description="Basic residues" evidence="1">
    <location>
        <begin position="293"/>
        <end position="303"/>
    </location>
</feature>
<keyword evidence="2" id="KW-0732">Signal</keyword>
<gene>
    <name evidence="4" type="ORF">OKIOD_LOCUS14722</name>
</gene>
<dbReference type="EMBL" id="OU015567">
    <property type="protein sequence ID" value="CAG5111677.1"/>
    <property type="molecule type" value="Genomic_DNA"/>
</dbReference>
<evidence type="ECO:0000313" key="5">
    <source>
        <dbReference type="Proteomes" id="UP001158576"/>
    </source>
</evidence>
<dbReference type="InterPro" id="IPR025924">
    <property type="entry name" value="YHYH_dom"/>
</dbReference>
<dbReference type="PANTHER" id="PTHR30289:SF8">
    <property type="entry name" value="YHYH DOMAIN-CONTAINING PROTEIN"/>
    <property type="match status" value="1"/>
</dbReference>
<feature type="region of interest" description="Disordered" evidence="1">
    <location>
        <begin position="408"/>
        <end position="450"/>
    </location>
</feature>
<feature type="region of interest" description="Disordered" evidence="1">
    <location>
        <begin position="262"/>
        <end position="304"/>
    </location>
</feature>
<keyword evidence="5" id="KW-1185">Reference proteome</keyword>
<dbReference type="Pfam" id="PF14240">
    <property type="entry name" value="YHYH"/>
    <property type="match status" value="1"/>
</dbReference>